<dbReference type="PROSITE" id="PS51257">
    <property type="entry name" value="PROKAR_LIPOPROTEIN"/>
    <property type="match status" value="1"/>
</dbReference>
<accession>A0A3E5BHY7</accession>
<protein>
    <recommendedName>
        <fullName evidence="5">Lipoprotein</fullName>
    </recommendedName>
</protein>
<reference evidence="3 4" key="1">
    <citation type="submission" date="2018-08" db="EMBL/GenBank/DDBJ databases">
        <title>A genome reference for cultivated species of the human gut microbiota.</title>
        <authorList>
            <person name="Zou Y."/>
            <person name="Xue W."/>
            <person name="Luo G."/>
        </authorList>
    </citation>
    <scope>NUCLEOTIDE SEQUENCE [LARGE SCALE GENOMIC DNA]</scope>
    <source>
        <strain evidence="3 4">OM05-15BH</strain>
    </source>
</reference>
<evidence type="ECO:0000256" key="1">
    <source>
        <dbReference type="SAM" id="MobiDB-lite"/>
    </source>
</evidence>
<evidence type="ECO:0008006" key="5">
    <source>
        <dbReference type="Google" id="ProtNLM"/>
    </source>
</evidence>
<dbReference type="Proteomes" id="UP000260983">
    <property type="component" value="Unassembled WGS sequence"/>
</dbReference>
<evidence type="ECO:0000313" key="3">
    <source>
        <dbReference type="EMBL" id="RGN37221.1"/>
    </source>
</evidence>
<feature type="chain" id="PRO_5017645530" description="Lipoprotein" evidence="2">
    <location>
        <begin position="27"/>
        <end position="503"/>
    </location>
</feature>
<sequence length="503" mass="57654">MKNIGKCKKWRILACIGILSMLFACADHMLQDDVSPTAKRSRNRNKELTASVAKEWFESNYTPVVMTRTSNEEGKELTVKPCWDKAKESNRGRFEVVETPTLSRGMHVILDEETAQHWQPGMKADYIRNTTKMVVLKDMVTNKTRSFIMIFVGSYDYLMRTRNMGRNSYLYREPDYDGLVFYYAINGTFINGWRYSNGKLVGYISSSNKEQQAESFASTRGHQECHDVYTTEYRQDCHDEYELVGGDMETGLIYDIVRYCDYIPYTTSYQDCHYVEDGSEDNNNNNDGWWNDPYPPGGESGGSSSQTSNIDKIYGKNSTLSVTDKRLLESAIIKMNKSPIFKNLFDVLKDKTKIDFNIKSDISASAQFRTDNSISFKSSDNIDAGALREEMVHALQYNSFYHDNMKNLTYKFNIELEAHIFVDAALTLMNNKFYSIESNTIGFGGTEALKNSVVALMNSILEDGSFSDKQLPLYQEVAKNWNQYSGSYINSFPPKALYQYIKK</sequence>
<feature type="signal peptide" evidence="2">
    <location>
        <begin position="1"/>
        <end position="26"/>
    </location>
</feature>
<dbReference type="RefSeq" id="WP_117723745.1">
    <property type="nucleotide sequence ID" value="NZ_QSUL01000004.1"/>
</dbReference>
<evidence type="ECO:0000256" key="2">
    <source>
        <dbReference type="SAM" id="SignalP"/>
    </source>
</evidence>
<gene>
    <name evidence="3" type="ORF">DXB65_06860</name>
</gene>
<feature type="region of interest" description="Disordered" evidence="1">
    <location>
        <begin position="284"/>
        <end position="309"/>
    </location>
</feature>
<dbReference type="EMBL" id="QSUL01000004">
    <property type="protein sequence ID" value="RGN37221.1"/>
    <property type="molecule type" value="Genomic_DNA"/>
</dbReference>
<keyword evidence="2" id="KW-0732">Signal</keyword>
<name>A0A3E5BHY7_9BACE</name>
<evidence type="ECO:0000313" key="4">
    <source>
        <dbReference type="Proteomes" id="UP000260983"/>
    </source>
</evidence>
<dbReference type="AlphaFoldDB" id="A0A3E5BHY7"/>
<comment type="caution">
    <text evidence="3">The sequence shown here is derived from an EMBL/GenBank/DDBJ whole genome shotgun (WGS) entry which is preliminary data.</text>
</comment>
<proteinExistence type="predicted"/>
<organism evidence="3 4">
    <name type="scientific">Bacteroides oleiciplenus</name>
    <dbReference type="NCBI Taxonomy" id="626931"/>
    <lineage>
        <taxon>Bacteria</taxon>
        <taxon>Pseudomonadati</taxon>
        <taxon>Bacteroidota</taxon>
        <taxon>Bacteroidia</taxon>
        <taxon>Bacteroidales</taxon>
        <taxon>Bacteroidaceae</taxon>
        <taxon>Bacteroides</taxon>
    </lineage>
</organism>